<evidence type="ECO:0000313" key="3">
    <source>
        <dbReference type="Proteomes" id="UP000199470"/>
    </source>
</evidence>
<dbReference type="OrthoDB" id="8780950at2"/>
<evidence type="ECO:0000256" key="1">
    <source>
        <dbReference type="SAM" id="Phobius"/>
    </source>
</evidence>
<keyword evidence="1" id="KW-0472">Membrane</keyword>
<protein>
    <submittedName>
        <fullName evidence="2">Uncharacterized protein</fullName>
    </submittedName>
</protein>
<gene>
    <name evidence="2" type="ORF">SAMN02982985_01870</name>
</gene>
<dbReference type="Proteomes" id="UP000199470">
    <property type="component" value="Unassembled WGS sequence"/>
</dbReference>
<dbReference type="RefSeq" id="WP_093386771.1">
    <property type="nucleotide sequence ID" value="NZ_FOTW01000009.1"/>
</dbReference>
<feature type="transmembrane region" description="Helical" evidence="1">
    <location>
        <begin position="77"/>
        <end position="99"/>
    </location>
</feature>
<name>A0A1I4LC06_9BURK</name>
<keyword evidence="3" id="KW-1185">Reference proteome</keyword>
<accession>A0A1I4LC06</accession>
<keyword evidence="1" id="KW-0812">Transmembrane</keyword>
<reference evidence="2 3" key="1">
    <citation type="submission" date="2016-10" db="EMBL/GenBank/DDBJ databases">
        <authorList>
            <person name="de Groot N.N."/>
        </authorList>
    </citation>
    <scope>NUCLEOTIDE SEQUENCE [LARGE SCALE GENOMIC DNA]</scope>
    <source>
        <strain evidence="2 3">ATCC 43154</strain>
    </source>
</reference>
<sequence>MSELQREELDAKLAMAEARTDARMAETDIKIVQGYVKMASIEGKIDALAGLLNEKISAMAITIAEVKAGINNLRTTVVVTAISIGLASVFGIAAFNATVLSNMLASFESGKNMSAAQAEVQRQLEATAVLLDKVQKQIDQAPAPAPKK</sequence>
<keyword evidence="1" id="KW-1133">Transmembrane helix</keyword>
<dbReference type="EMBL" id="FOTW01000009">
    <property type="protein sequence ID" value="SFL88542.1"/>
    <property type="molecule type" value="Genomic_DNA"/>
</dbReference>
<dbReference type="AlphaFoldDB" id="A0A1I4LC06"/>
<organism evidence="2 3">
    <name type="scientific">Rugamonas rubra</name>
    <dbReference type="NCBI Taxonomy" id="758825"/>
    <lineage>
        <taxon>Bacteria</taxon>
        <taxon>Pseudomonadati</taxon>
        <taxon>Pseudomonadota</taxon>
        <taxon>Betaproteobacteria</taxon>
        <taxon>Burkholderiales</taxon>
        <taxon>Oxalobacteraceae</taxon>
        <taxon>Telluria group</taxon>
        <taxon>Rugamonas</taxon>
    </lineage>
</organism>
<evidence type="ECO:0000313" key="2">
    <source>
        <dbReference type="EMBL" id="SFL88542.1"/>
    </source>
</evidence>
<proteinExistence type="predicted"/>